<comment type="subcellular location">
    <subcellularLocation>
        <location evidence="1">Cell envelope</location>
    </subcellularLocation>
</comment>
<dbReference type="Pfam" id="PF09375">
    <property type="entry name" value="Peptidase_M75"/>
    <property type="match status" value="1"/>
</dbReference>
<dbReference type="Proteomes" id="UP000285604">
    <property type="component" value="Unassembled WGS sequence"/>
</dbReference>
<keyword evidence="2 3" id="KW-0732">Signal</keyword>
<comment type="caution">
    <text evidence="5">The sequence shown here is derived from an EMBL/GenBank/DDBJ whole genome shotgun (WGS) entry which is preliminary data.</text>
</comment>
<accession>A0AA92URD7</accession>
<dbReference type="InterPro" id="IPR034982">
    <property type="entry name" value="Imelysin-like_IrpA"/>
</dbReference>
<evidence type="ECO:0000256" key="2">
    <source>
        <dbReference type="ARBA" id="ARBA00022729"/>
    </source>
</evidence>
<dbReference type="InterPro" id="IPR038352">
    <property type="entry name" value="Imelysin_sf"/>
</dbReference>
<feature type="chain" id="PRO_5041697633" evidence="3">
    <location>
        <begin position="23"/>
        <end position="463"/>
    </location>
</feature>
<sequence>MKKTFKNVMMLVATMTLSLGFASCSDDNDGPSTGNDIVPSAELSAVANTYVNDVVYPTYQALRDNCKTLHEACAKLYTNAKAGNLTNADVEAACEAFKNARLQWERSEAFLYGAATDHEIDPHIDSWPLDHDQLVQALTDANVMSGIKGQGSQYVFTNNGKFDSVLGFHGLEFVLFRNGAARTAADFAANDTEAGMTTVAGIDELAFADAVSGDIYNMTTLLHYGWTQDNTDYSWINSNCKWVLNVADNNEEENTHTGGKNGLCSAGIGYGAWLLKGATQDGWFQTWQETLENACVAGCSNICQEVYTQKLGQAFRVASGQGGTTEEGEKESRDYIESPYSKRSYIDYQDNIYSIKNSLYGTRDVTATTPVTNSMMNIMKKYNYSGYNDINTALNEAIAALETAKNSSSFVADIAAIEKAYKNGTINSEAAYTRVKTCIDKINNLDEELNKAGAWFRKIRASK</sequence>
<dbReference type="Gene3D" id="1.20.1420.20">
    <property type="entry name" value="M75 peptidase, HXXE motif"/>
    <property type="match status" value="1"/>
</dbReference>
<dbReference type="GO" id="GO:0030313">
    <property type="term" value="C:cell envelope"/>
    <property type="evidence" value="ECO:0007669"/>
    <property type="project" value="UniProtKB-SubCell"/>
</dbReference>
<dbReference type="InterPro" id="IPR018976">
    <property type="entry name" value="Imelysin-like"/>
</dbReference>
<evidence type="ECO:0000313" key="6">
    <source>
        <dbReference type="Proteomes" id="UP000285604"/>
    </source>
</evidence>
<dbReference type="AlphaFoldDB" id="A0AA92URD7"/>
<evidence type="ECO:0000256" key="3">
    <source>
        <dbReference type="SAM" id="SignalP"/>
    </source>
</evidence>
<evidence type="ECO:0000259" key="4">
    <source>
        <dbReference type="Pfam" id="PF09375"/>
    </source>
</evidence>
<proteinExistence type="predicted"/>
<feature type="domain" description="Imelysin-like" evidence="4">
    <location>
        <begin position="56"/>
        <end position="435"/>
    </location>
</feature>
<dbReference type="PROSITE" id="PS51257">
    <property type="entry name" value="PROKAR_LIPOPROTEIN"/>
    <property type="match status" value="1"/>
</dbReference>
<feature type="signal peptide" evidence="3">
    <location>
        <begin position="1"/>
        <end position="22"/>
    </location>
</feature>
<dbReference type="EMBL" id="QSCI01000005">
    <property type="protein sequence ID" value="RGX97805.1"/>
    <property type="molecule type" value="Genomic_DNA"/>
</dbReference>
<protein>
    <submittedName>
        <fullName evidence="5">Imelysin</fullName>
    </submittedName>
</protein>
<evidence type="ECO:0000313" key="5">
    <source>
        <dbReference type="EMBL" id="RGX97805.1"/>
    </source>
</evidence>
<name>A0AA92URD7_9BACT</name>
<organism evidence="5 6">
    <name type="scientific">Segatella copri</name>
    <dbReference type="NCBI Taxonomy" id="165179"/>
    <lineage>
        <taxon>Bacteria</taxon>
        <taxon>Pseudomonadati</taxon>
        <taxon>Bacteroidota</taxon>
        <taxon>Bacteroidia</taxon>
        <taxon>Bacteroidales</taxon>
        <taxon>Prevotellaceae</taxon>
        <taxon>Segatella</taxon>
    </lineage>
</organism>
<reference evidence="5 6" key="1">
    <citation type="submission" date="2018-08" db="EMBL/GenBank/DDBJ databases">
        <title>A genome reference for cultivated species of the human gut microbiota.</title>
        <authorList>
            <person name="Zou Y."/>
            <person name="Xue W."/>
            <person name="Luo G."/>
        </authorList>
    </citation>
    <scope>NUCLEOTIDE SEQUENCE [LARGE SCALE GENOMIC DNA]</scope>
    <source>
        <strain evidence="5 6">OF03-3</strain>
    </source>
</reference>
<evidence type="ECO:0000256" key="1">
    <source>
        <dbReference type="ARBA" id="ARBA00004196"/>
    </source>
</evidence>
<gene>
    <name evidence="5" type="ORF">DXA63_02415</name>
</gene>
<dbReference type="CDD" id="cd14658">
    <property type="entry name" value="Imelysin-like_IrpA"/>
    <property type="match status" value="1"/>
</dbReference>